<evidence type="ECO:0000259" key="4">
    <source>
        <dbReference type="PROSITE" id="PS01124"/>
    </source>
</evidence>
<dbReference type="InterPro" id="IPR018060">
    <property type="entry name" value="HTH_AraC"/>
</dbReference>
<dbReference type="SUPFAM" id="SSF46689">
    <property type="entry name" value="Homeodomain-like"/>
    <property type="match status" value="2"/>
</dbReference>
<dbReference type="PROSITE" id="PS01124">
    <property type="entry name" value="HTH_ARAC_FAMILY_2"/>
    <property type="match status" value="1"/>
</dbReference>
<dbReference type="InterPro" id="IPR018062">
    <property type="entry name" value="HTH_AraC-typ_CS"/>
</dbReference>
<dbReference type="SMART" id="SM00342">
    <property type="entry name" value="HTH_ARAC"/>
    <property type="match status" value="1"/>
</dbReference>
<gene>
    <name evidence="5" type="ORF">ACFFHF_16025</name>
</gene>
<proteinExistence type="predicted"/>
<sequence length="227" mass="26979">MVKASAFELECKVLTEKELTQRKQSLLRSLRMLERETFFQKIEEFNCSMIEQKLDPEVVKGKMLRLIYLSMEVAKESLWNKGYLPHMEVANLHSTVDLCYWFQQQMEQIFQCVKNNQVEPKHIAIERALRFIQSNYDKELSLQEVSDHSNMSSTYFSVLFKEQMGESYIKYVTKLRIEHAKKLLMNGAKVNEVSEKVGYYNYRHFSELFKRHVGMTPGHYRDRQSHA</sequence>
<dbReference type="Gene3D" id="1.10.10.60">
    <property type="entry name" value="Homeodomain-like"/>
    <property type="match status" value="2"/>
</dbReference>
<organism evidence="5 6">
    <name type="scientific">Robertmurraya beringensis</name>
    <dbReference type="NCBI Taxonomy" id="641660"/>
    <lineage>
        <taxon>Bacteria</taxon>
        <taxon>Bacillati</taxon>
        <taxon>Bacillota</taxon>
        <taxon>Bacilli</taxon>
        <taxon>Bacillales</taxon>
        <taxon>Bacillaceae</taxon>
        <taxon>Robertmurraya</taxon>
    </lineage>
</organism>
<evidence type="ECO:0000256" key="3">
    <source>
        <dbReference type="ARBA" id="ARBA00023163"/>
    </source>
</evidence>
<protein>
    <submittedName>
        <fullName evidence="5">Helix-turn-helix domain-containing protein</fullName>
    </submittedName>
</protein>
<dbReference type="Proteomes" id="UP001589738">
    <property type="component" value="Unassembled WGS sequence"/>
</dbReference>
<dbReference type="InterPro" id="IPR009057">
    <property type="entry name" value="Homeodomain-like_sf"/>
</dbReference>
<dbReference type="PRINTS" id="PR00032">
    <property type="entry name" value="HTHARAC"/>
</dbReference>
<dbReference type="EMBL" id="JBHLUU010000110">
    <property type="protein sequence ID" value="MFC0476710.1"/>
    <property type="molecule type" value="Genomic_DNA"/>
</dbReference>
<evidence type="ECO:0000313" key="5">
    <source>
        <dbReference type="EMBL" id="MFC0476710.1"/>
    </source>
</evidence>
<keyword evidence="6" id="KW-1185">Reference proteome</keyword>
<dbReference type="RefSeq" id="WP_377058570.1">
    <property type="nucleotide sequence ID" value="NZ_JBHLUU010000110.1"/>
</dbReference>
<dbReference type="InterPro" id="IPR020449">
    <property type="entry name" value="Tscrpt_reg_AraC-type_HTH"/>
</dbReference>
<dbReference type="Pfam" id="PF12833">
    <property type="entry name" value="HTH_18"/>
    <property type="match status" value="1"/>
</dbReference>
<reference evidence="5 6" key="1">
    <citation type="submission" date="2024-09" db="EMBL/GenBank/DDBJ databases">
        <authorList>
            <person name="Sun Q."/>
            <person name="Mori K."/>
        </authorList>
    </citation>
    <scope>NUCLEOTIDE SEQUENCE [LARGE SCALE GENOMIC DNA]</scope>
    <source>
        <strain evidence="5 6">CGMCC 1.9126</strain>
    </source>
</reference>
<comment type="caution">
    <text evidence="5">The sequence shown here is derived from an EMBL/GenBank/DDBJ whole genome shotgun (WGS) entry which is preliminary data.</text>
</comment>
<keyword evidence="3" id="KW-0804">Transcription</keyword>
<evidence type="ECO:0000256" key="1">
    <source>
        <dbReference type="ARBA" id="ARBA00023015"/>
    </source>
</evidence>
<dbReference type="PANTHER" id="PTHR43280:SF2">
    <property type="entry name" value="HTH-TYPE TRANSCRIPTIONAL REGULATOR EXSA"/>
    <property type="match status" value="1"/>
</dbReference>
<keyword evidence="2" id="KW-0238">DNA-binding</keyword>
<dbReference type="PROSITE" id="PS00041">
    <property type="entry name" value="HTH_ARAC_FAMILY_1"/>
    <property type="match status" value="1"/>
</dbReference>
<feature type="domain" description="HTH araC/xylS-type" evidence="4">
    <location>
        <begin position="126"/>
        <end position="223"/>
    </location>
</feature>
<name>A0ABV6KUY5_9BACI</name>
<accession>A0ABV6KUY5</accession>
<evidence type="ECO:0000256" key="2">
    <source>
        <dbReference type="ARBA" id="ARBA00023125"/>
    </source>
</evidence>
<keyword evidence="1" id="KW-0805">Transcription regulation</keyword>
<evidence type="ECO:0000313" key="6">
    <source>
        <dbReference type="Proteomes" id="UP001589738"/>
    </source>
</evidence>
<dbReference type="PANTHER" id="PTHR43280">
    <property type="entry name" value="ARAC-FAMILY TRANSCRIPTIONAL REGULATOR"/>
    <property type="match status" value="1"/>
</dbReference>